<evidence type="ECO:0000313" key="10">
    <source>
        <dbReference type="Proteomes" id="UP000245283"/>
    </source>
</evidence>
<evidence type="ECO:0000259" key="8">
    <source>
        <dbReference type="Pfam" id="PF01850"/>
    </source>
</evidence>
<evidence type="ECO:0000256" key="4">
    <source>
        <dbReference type="ARBA" id="ARBA00022723"/>
    </source>
</evidence>
<dbReference type="InterPro" id="IPR002716">
    <property type="entry name" value="PIN_dom"/>
</dbReference>
<dbReference type="PANTHER" id="PTHR33653">
    <property type="entry name" value="RIBONUCLEASE VAPC2"/>
    <property type="match status" value="1"/>
</dbReference>
<dbReference type="InterPro" id="IPR050556">
    <property type="entry name" value="Type_II_TA_system_RNase"/>
</dbReference>
<dbReference type="EMBL" id="QETB01000004">
    <property type="protein sequence ID" value="PWF25968.1"/>
    <property type="molecule type" value="Genomic_DNA"/>
</dbReference>
<evidence type="ECO:0000256" key="5">
    <source>
        <dbReference type="ARBA" id="ARBA00022801"/>
    </source>
</evidence>
<dbReference type="InterPro" id="IPR029060">
    <property type="entry name" value="PIN-like_dom_sf"/>
</dbReference>
<evidence type="ECO:0000313" key="9">
    <source>
        <dbReference type="EMBL" id="PWF25968.1"/>
    </source>
</evidence>
<dbReference type="SUPFAM" id="SSF88723">
    <property type="entry name" value="PIN domain-like"/>
    <property type="match status" value="1"/>
</dbReference>
<dbReference type="AlphaFoldDB" id="A0A2V1K8F3"/>
<protein>
    <submittedName>
        <fullName evidence="9">VapC toxin family PIN domain ribonuclease</fullName>
    </submittedName>
</protein>
<dbReference type="GO" id="GO:0016787">
    <property type="term" value="F:hydrolase activity"/>
    <property type="evidence" value="ECO:0007669"/>
    <property type="project" value="UniProtKB-KW"/>
</dbReference>
<organism evidence="9 10">
    <name type="scientific">Ancrocorticia populi</name>
    <dbReference type="NCBI Taxonomy" id="2175228"/>
    <lineage>
        <taxon>Bacteria</taxon>
        <taxon>Bacillati</taxon>
        <taxon>Actinomycetota</taxon>
        <taxon>Actinomycetes</taxon>
        <taxon>Actinomycetales</taxon>
        <taxon>Actinomycetaceae</taxon>
        <taxon>Ancrocorticia</taxon>
    </lineage>
</organism>
<keyword evidence="10" id="KW-1185">Reference proteome</keyword>
<reference evidence="10" key="1">
    <citation type="submission" date="2018-05" db="EMBL/GenBank/DDBJ databases">
        <authorList>
            <person name="Li Y."/>
        </authorList>
    </citation>
    <scope>NUCLEOTIDE SEQUENCE [LARGE SCALE GENOMIC DNA]</scope>
    <source>
        <strain evidence="10">sk1b4</strain>
    </source>
</reference>
<dbReference type="RefSeq" id="WP_109093795.1">
    <property type="nucleotide sequence ID" value="NZ_CAMELQ010000011.1"/>
</dbReference>
<dbReference type="OrthoDB" id="4763015at2"/>
<keyword evidence="6" id="KW-0460">Magnesium</keyword>
<evidence type="ECO:0000256" key="6">
    <source>
        <dbReference type="ARBA" id="ARBA00022842"/>
    </source>
</evidence>
<proteinExistence type="inferred from homology"/>
<sequence>MTDYLVDNSVWARLSSGDIAITERLRRIERAPSDLMVTCPPQVLEFCHSARTPAEYIRYYGRLSLGFPLENAPEESLVVGIQRALWDSGLVRAAGAVDILIAGYAISNDATVLTADHDFDYIAPVSELRHEYVAPSDR</sequence>
<comment type="caution">
    <text evidence="9">The sequence shown here is derived from an EMBL/GenBank/DDBJ whole genome shotgun (WGS) entry which is preliminary data.</text>
</comment>
<dbReference type="Proteomes" id="UP000245283">
    <property type="component" value="Unassembled WGS sequence"/>
</dbReference>
<keyword evidence="4" id="KW-0479">Metal-binding</keyword>
<accession>A0A2V1K8F3</accession>
<dbReference type="PANTHER" id="PTHR33653:SF1">
    <property type="entry name" value="RIBONUCLEASE VAPC2"/>
    <property type="match status" value="1"/>
</dbReference>
<evidence type="ECO:0000256" key="1">
    <source>
        <dbReference type="ARBA" id="ARBA00001946"/>
    </source>
</evidence>
<evidence type="ECO:0000256" key="3">
    <source>
        <dbReference type="ARBA" id="ARBA00022722"/>
    </source>
</evidence>
<name>A0A2V1K8F3_9ACTO</name>
<dbReference type="Pfam" id="PF01850">
    <property type="entry name" value="PIN"/>
    <property type="match status" value="1"/>
</dbReference>
<evidence type="ECO:0000256" key="2">
    <source>
        <dbReference type="ARBA" id="ARBA00022649"/>
    </source>
</evidence>
<dbReference type="GO" id="GO:0004518">
    <property type="term" value="F:nuclease activity"/>
    <property type="evidence" value="ECO:0007669"/>
    <property type="project" value="UniProtKB-KW"/>
</dbReference>
<keyword evidence="2" id="KW-1277">Toxin-antitoxin system</keyword>
<comment type="similarity">
    <text evidence="7">Belongs to the PINc/VapC protein family.</text>
</comment>
<keyword evidence="5" id="KW-0378">Hydrolase</keyword>
<feature type="domain" description="PIN" evidence="8">
    <location>
        <begin position="4"/>
        <end position="123"/>
    </location>
</feature>
<keyword evidence="3" id="KW-0540">Nuclease</keyword>
<evidence type="ECO:0000256" key="7">
    <source>
        <dbReference type="ARBA" id="ARBA00038093"/>
    </source>
</evidence>
<gene>
    <name evidence="9" type="ORF">DD236_07630</name>
</gene>
<dbReference type="GO" id="GO:0046872">
    <property type="term" value="F:metal ion binding"/>
    <property type="evidence" value="ECO:0007669"/>
    <property type="project" value="UniProtKB-KW"/>
</dbReference>
<comment type="cofactor">
    <cofactor evidence="1">
        <name>Mg(2+)</name>
        <dbReference type="ChEBI" id="CHEBI:18420"/>
    </cofactor>
</comment>
<dbReference type="Gene3D" id="3.40.50.1010">
    <property type="entry name" value="5'-nuclease"/>
    <property type="match status" value="1"/>
</dbReference>